<evidence type="ECO:0000256" key="9">
    <source>
        <dbReference type="ARBA" id="ARBA00049183"/>
    </source>
</evidence>
<dbReference type="AlphaFoldDB" id="A0A451DJ23"/>
<evidence type="ECO:0000256" key="15">
    <source>
        <dbReference type="RuleBase" id="RU365103"/>
    </source>
</evidence>
<keyword evidence="7" id="KW-0735">Signal-anchor</keyword>
<evidence type="ECO:0000256" key="1">
    <source>
        <dbReference type="ARBA" id="ARBA00004388"/>
    </source>
</evidence>
<dbReference type="FunFam" id="3.40.50.2000:FF:000032">
    <property type="entry name" value="3-deoxy-D-manno-octulosonic acid transferase"/>
    <property type="match status" value="1"/>
</dbReference>
<dbReference type="Gene3D" id="3.40.50.11720">
    <property type="entry name" value="3-Deoxy-D-manno-octulosonic-acid transferase, N-terminal domain"/>
    <property type="match status" value="1"/>
</dbReference>
<dbReference type="InterPro" id="IPR007507">
    <property type="entry name" value="Glycos_transf_N"/>
</dbReference>
<dbReference type="GO" id="GO:0005886">
    <property type="term" value="C:plasma membrane"/>
    <property type="evidence" value="ECO:0007669"/>
    <property type="project" value="UniProtKB-SubCell"/>
</dbReference>
<evidence type="ECO:0000256" key="5">
    <source>
        <dbReference type="ARBA" id="ARBA00022519"/>
    </source>
</evidence>
<comment type="catalytic activity">
    <reaction evidence="8">
        <text>alpha-Kdo-(2-&gt;6)-lipid IVA (E. coli) + CMP-3-deoxy-beta-D-manno-octulosonate = alpha-Kdo-(2-&gt;4)-alpha-Kdo-(2-&gt;6)-lipid IVA (E. coli) + CMP + H(+)</text>
        <dbReference type="Rhea" id="RHEA:28062"/>
        <dbReference type="ChEBI" id="CHEBI:15378"/>
        <dbReference type="ChEBI" id="CHEBI:60364"/>
        <dbReference type="ChEBI" id="CHEBI:60365"/>
        <dbReference type="ChEBI" id="CHEBI:60377"/>
        <dbReference type="ChEBI" id="CHEBI:85987"/>
        <dbReference type="EC" id="2.4.99.13"/>
    </reaction>
</comment>
<comment type="pathway">
    <text evidence="11">Glycolipid biosynthesis; KDO(2)-lipid A biosynthesis; KDO(2)-lipid A from CMP-3-deoxy-D-manno-octulosonate and lipid IV(A): step 1/4.</text>
</comment>
<dbReference type="InterPro" id="IPR039901">
    <property type="entry name" value="Kdotransferase"/>
</dbReference>
<dbReference type="OrthoDB" id="9789797at2"/>
<keyword evidence="18" id="KW-0328">Glycosyltransferase</keyword>
<feature type="active site" description="Proton acceptor" evidence="13">
    <location>
        <position position="59"/>
    </location>
</feature>
<comment type="catalytic activity">
    <reaction evidence="9 15">
        <text>lipid IVA (E. coli) + CMP-3-deoxy-beta-D-manno-octulosonate = alpha-Kdo-(2-&gt;6)-lipid IVA (E. coli) + CMP + H(+)</text>
        <dbReference type="Rhea" id="RHEA:28066"/>
        <dbReference type="ChEBI" id="CHEBI:15378"/>
        <dbReference type="ChEBI" id="CHEBI:58603"/>
        <dbReference type="ChEBI" id="CHEBI:60364"/>
        <dbReference type="ChEBI" id="CHEBI:60377"/>
        <dbReference type="ChEBI" id="CHEBI:85987"/>
        <dbReference type="EC" id="2.4.99.12"/>
    </reaction>
</comment>
<dbReference type="SUPFAM" id="SSF53756">
    <property type="entry name" value="UDP-Glycosyltransferase/glycogen phosphorylase"/>
    <property type="match status" value="1"/>
</dbReference>
<dbReference type="EMBL" id="LR217725">
    <property type="protein sequence ID" value="VFP86718.1"/>
    <property type="molecule type" value="Genomic_DNA"/>
</dbReference>
<dbReference type="UniPathway" id="UPA00958"/>
<feature type="site" description="Transition state stabilizer" evidence="14">
    <location>
        <position position="207"/>
    </location>
</feature>
<comment type="function">
    <text evidence="15">Involved in lipopolysaccharide (LPS) biosynthesis. Catalyzes the transfer of 3-deoxy-D-manno-octulosonate (Kdo) residue(s) from CMP-Kdo to lipid IV(A), the tetraacyldisaccharide-1,4'-bisphosphate precursor of lipid A.</text>
</comment>
<feature type="domain" description="Glycosyl transferase family 1" evidence="16">
    <location>
        <begin position="298"/>
        <end position="393"/>
    </location>
</feature>
<reference evidence="18 19" key="1">
    <citation type="submission" date="2019-02" db="EMBL/GenBank/DDBJ databases">
        <authorList>
            <person name="Manzano-Marin A."/>
            <person name="Manzano-Marin A."/>
        </authorList>
    </citation>
    <scope>NUCLEOTIDE SEQUENCE [LARGE SCALE GENOMIC DNA]</scope>
    <source>
        <strain evidence="18 19">ErCipseudotaxifoliae</strain>
    </source>
</reference>
<dbReference type="InterPro" id="IPR001296">
    <property type="entry name" value="Glyco_trans_1"/>
</dbReference>
<dbReference type="EC" id="2.4.99.12" evidence="15"/>
<comment type="function">
    <text evidence="10">Involved in lipopolysaccharide (LPS) biosynthesis. Catalyzes the transfer of two 3-deoxy-D-manno-octulosonate (Kdo) residues from CMP-Kdo to lipid IV(A), the tetraacyldisaccharide-1,4'-bisphosphate precursor of lipid A.</text>
</comment>
<dbReference type="Pfam" id="PF00534">
    <property type="entry name" value="Glycos_transf_1"/>
    <property type="match status" value="1"/>
</dbReference>
<dbReference type="PANTHER" id="PTHR42755:SF1">
    <property type="entry name" value="3-DEOXY-D-MANNO-OCTULOSONIC ACID TRANSFERASE, MITOCHONDRIAL-RELATED"/>
    <property type="match status" value="1"/>
</dbReference>
<evidence type="ECO:0000259" key="17">
    <source>
        <dbReference type="Pfam" id="PF04413"/>
    </source>
</evidence>
<evidence type="ECO:0000256" key="11">
    <source>
        <dbReference type="ARBA" id="ARBA00060558"/>
    </source>
</evidence>
<dbReference type="PANTHER" id="PTHR42755">
    <property type="entry name" value="3-DEOXY-MANNO-OCTULOSONATE CYTIDYLYLTRANSFERASE"/>
    <property type="match status" value="1"/>
</dbReference>
<comment type="similarity">
    <text evidence="3">Belongs to the glycosyltransferase group 1 family. Glycosyltransferase 30 subfamily.</text>
</comment>
<dbReference type="FunFam" id="3.40.50.11720:FF:000001">
    <property type="entry name" value="3-deoxy-D-manno-octulosonic acid transferase"/>
    <property type="match status" value="1"/>
</dbReference>
<evidence type="ECO:0000256" key="8">
    <source>
        <dbReference type="ARBA" id="ARBA00034401"/>
    </source>
</evidence>
<dbReference type="Pfam" id="PF04413">
    <property type="entry name" value="Glycos_transf_N"/>
    <property type="match status" value="1"/>
</dbReference>
<evidence type="ECO:0000256" key="10">
    <source>
        <dbReference type="ARBA" id="ARBA00059802"/>
    </source>
</evidence>
<evidence type="ECO:0000313" key="19">
    <source>
        <dbReference type="Proteomes" id="UP000294462"/>
    </source>
</evidence>
<feature type="domain" description="3-deoxy-D-manno-octulosonic-acid transferase N-terminal" evidence="17">
    <location>
        <begin position="32"/>
        <end position="210"/>
    </location>
</feature>
<feature type="site" description="Transition state stabilizer" evidence="14">
    <location>
        <position position="129"/>
    </location>
</feature>
<evidence type="ECO:0000256" key="4">
    <source>
        <dbReference type="ARBA" id="ARBA00019077"/>
    </source>
</evidence>
<dbReference type="NCBIfam" id="NF004388">
    <property type="entry name" value="PRK05749.1-4"/>
    <property type="match status" value="1"/>
</dbReference>
<proteinExistence type="inferred from homology"/>
<evidence type="ECO:0000256" key="6">
    <source>
        <dbReference type="ARBA" id="ARBA00022679"/>
    </source>
</evidence>
<keyword evidence="15" id="KW-0448">Lipopolysaccharide biosynthesis</keyword>
<evidence type="ECO:0000256" key="3">
    <source>
        <dbReference type="ARBA" id="ARBA00006380"/>
    </source>
</evidence>
<sequence>MLTIYTALLYFLQPLIWIRLWLRGRKSSSYRQRWGERYGFCTEKVKTKGILLHAVSVGETLTAIPLIRELNHRYPALPIVITTMTPTGSDLAISLLGETVSHVYLPYDLPGVMSRFFNVTCPKVVIVMETELWPNMITLLYTRRIPLIIANARLSERSARLYKKFDTFTKCLLQRITLVAAQSIEDGERFIELGLKRSQLVVTGSLKFDVSVMPELIAKAMQLRSQWILNNRSIWIAASTHKGEEKIILNAHCKLLKRFPDLLLILVPRHPERFSSVSCLTKQHNLHYILRSNGQIPSEHTQVVIGDTMGELMLFYAISDIAFVGGSLVKHGGHNPLEPAAHTIPVLMGPYTFNFKEVCKLLQQGSALITVTDAESLNHQITVLLTDASYRLNSGLYAWNVLHKNKGALRHLLNLIDPYLVQGDH</sequence>
<dbReference type="InterPro" id="IPR038107">
    <property type="entry name" value="Glycos_transf_N_sf"/>
</dbReference>
<dbReference type="GO" id="GO:0009245">
    <property type="term" value="P:lipid A biosynthetic process"/>
    <property type="evidence" value="ECO:0007669"/>
    <property type="project" value="TreeGrafter"/>
</dbReference>
<comment type="subcellular location">
    <subcellularLocation>
        <location evidence="1">Cell inner membrane</location>
        <topology evidence="1">Single-pass membrane protein</topology>
        <orientation evidence="1">Cytoplasmic side</orientation>
    </subcellularLocation>
    <subcellularLocation>
        <location evidence="15">Cell membrane</location>
    </subcellularLocation>
</comment>
<keyword evidence="5" id="KW-0472">Membrane</keyword>
<comment type="pathway">
    <text evidence="12">Glycolipid biosynthesis; KDO(2)-lipid A biosynthesis; KDO(2)-lipid A from CMP-3-deoxy-D-manno-octulosonate and lipid IV(A): step 2/4.</text>
</comment>
<dbReference type="GO" id="GO:0009244">
    <property type="term" value="P:lipopolysaccharide core region biosynthetic process"/>
    <property type="evidence" value="ECO:0007669"/>
    <property type="project" value="UniProtKB-UniRule"/>
</dbReference>
<organism evidence="18 19">
    <name type="scientific">Candidatus Erwinia haradaeae</name>
    <dbReference type="NCBI Taxonomy" id="1922217"/>
    <lineage>
        <taxon>Bacteria</taxon>
        <taxon>Pseudomonadati</taxon>
        <taxon>Pseudomonadota</taxon>
        <taxon>Gammaproteobacteria</taxon>
        <taxon>Enterobacterales</taxon>
        <taxon>Erwiniaceae</taxon>
        <taxon>Erwinia</taxon>
    </lineage>
</organism>
<protein>
    <recommendedName>
        <fullName evidence="4 15">3-deoxy-D-manno-octulosonic acid transferase</fullName>
        <shortName evidence="15">Kdo transferase</shortName>
        <ecNumber evidence="15">2.4.99.12</ecNumber>
    </recommendedName>
    <alternativeName>
        <fullName evidence="15">Lipid IV(A) 3-deoxy-D-manno-octulosonic acid transferase</fullName>
    </alternativeName>
</protein>
<dbReference type="GO" id="GO:0043842">
    <property type="term" value="F:Kdo transferase activity"/>
    <property type="evidence" value="ECO:0007669"/>
    <property type="project" value="UniProtKB-EC"/>
</dbReference>
<evidence type="ECO:0000259" key="16">
    <source>
        <dbReference type="Pfam" id="PF00534"/>
    </source>
</evidence>
<accession>A0A451DJ23</accession>
<keyword evidence="5" id="KW-0997">Cell inner membrane</keyword>
<evidence type="ECO:0000256" key="2">
    <source>
        <dbReference type="ARBA" id="ARBA00004713"/>
    </source>
</evidence>
<dbReference type="NCBIfam" id="NF004385">
    <property type="entry name" value="PRK05749.1-1"/>
    <property type="match status" value="1"/>
</dbReference>
<dbReference type="RefSeq" id="WP_072666068.1">
    <property type="nucleotide sequence ID" value="NZ_LR217725.1"/>
</dbReference>
<evidence type="ECO:0000256" key="7">
    <source>
        <dbReference type="ARBA" id="ARBA00022968"/>
    </source>
</evidence>
<comment type="pathway">
    <text evidence="2 15">Bacterial outer membrane biogenesis; LPS core biosynthesis.</text>
</comment>
<gene>
    <name evidence="18" type="primary">waaA</name>
    <name evidence="18" type="ORF">ERCIPSTX3056_150</name>
</gene>
<dbReference type="Proteomes" id="UP000294462">
    <property type="component" value="Chromosome"/>
</dbReference>
<dbReference type="KEGG" id="ehd:ERCIPSTX3056_150"/>
<dbReference type="Gene3D" id="3.40.50.2000">
    <property type="entry name" value="Glycogen Phosphorylase B"/>
    <property type="match status" value="1"/>
</dbReference>
<evidence type="ECO:0000256" key="12">
    <source>
        <dbReference type="ARBA" id="ARBA00060660"/>
    </source>
</evidence>
<keyword evidence="6 15" id="KW-0808">Transferase</keyword>
<evidence type="ECO:0000256" key="13">
    <source>
        <dbReference type="PIRSR" id="PIRSR639901-1"/>
    </source>
</evidence>
<keyword evidence="19" id="KW-1185">Reference proteome</keyword>
<name>A0A451DJ23_9GAMM</name>
<evidence type="ECO:0000313" key="18">
    <source>
        <dbReference type="EMBL" id="VFP86718.1"/>
    </source>
</evidence>
<keyword evidence="7" id="KW-0812">Transmembrane</keyword>
<keyword evidence="15" id="KW-1003">Cell membrane</keyword>
<evidence type="ECO:0000256" key="14">
    <source>
        <dbReference type="PIRSR" id="PIRSR639901-2"/>
    </source>
</evidence>